<evidence type="ECO:0000313" key="3">
    <source>
        <dbReference type="Proteomes" id="UP001066276"/>
    </source>
</evidence>
<organism evidence="2 3">
    <name type="scientific">Pleurodeles waltl</name>
    <name type="common">Iberian ribbed newt</name>
    <dbReference type="NCBI Taxonomy" id="8319"/>
    <lineage>
        <taxon>Eukaryota</taxon>
        <taxon>Metazoa</taxon>
        <taxon>Chordata</taxon>
        <taxon>Craniata</taxon>
        <taxon>Vertebrata</taxon>
        <taxon>Euteleostomi</taxon>
        <taxon>Amphibia</taxon>
        <taxon>Batrachia</taxon>
        <taxon>Caudata</taxon>
        <taxon>Salamandroidea</taxon>
        <taxon>Salamandridae</taxon>
        <taxon>Pleurodelinae</taxon>
        <taxon>Pleurodeles</taxon>
    </lineage>
</organism>
<dbReference type="AlphaFoldDB" id="A0AAV7RWJ5"/>
<evidence type="ECO:0000256" key="1">
    <source>
        <dbReference type="SAM" id="MobiDB-lite"/>
    </source>
</evidence>
<proteinExistence type="predicted"/>
<comment type="caution">
    <text evidence="2">The sequence shown here is derived from an EMBL/GenBank/DDBJ whole genome shotgun (WGS) entry which is preliminary data.</text>
</comment>
<protein>
    <submittedName>
        <fullName evidence="2">Uncharacterized protein</fullName>
    </submittedName>
</protein>
<reference evidence="2" key="1">
    <citation type="journal article" date="2022" name="bioRxiv">
        <title>Sequencing and chromosome-scale assembly of the giantPleurodeles waltlgenome.</title>
        <authorList>
            <person name="Brown T."/>
            <person name="Elewa A."/>
            <person name="Iarovenko S."/>
            <person name="Subramanian E."/>
            <person name="Araus A.J."/>
            <person name="Petzold A."/>
            <person name="Susuki M."/>
            <person name="Suzuki K.-i.T."/>
            <person name="Hayashi T."/>
            <person name="Toyoda A."/>
            <person name="Oliveira C."/>
            <person name="Osipova E."/>
            <person name="Leigh N.D."/>
            <person name="Simon A."/>
            <person name="Yun M.H."/>
        </authorList>
    </citation>
    <scope>NUCLEOTIDE SEQUENCE</scope>
    <source>
        <strain evidence="2">20211129_DDA</strain>
        <tissue evidence="2">Liver</tissue>
    </source>
</reference>
<keyword evidence="3" id="KW-1185">Reference proteome</keyword>
<evidence type="ECO:0000313" key="2">
    <source>
        <dbReference type="EMBL" id="KAJ1155599.1"/>
    </source>
</evidence>
<dbReference type="EMBL" id="JANPWB010000009">
    <property type="protein sequence ID" value="KAJ1155599.1"/>
    <property type="molecule type" value="Genomic_DNA"/>
</dbReference>
<dbReference type="Proteomes" id="UP001066276">
    <property type="component" value="Chromosome 5"/>
</dbReference>
<accession>A0AAV7RWJ5</accession>
<gene>
    <name evidence="2" type="ORF">NDU88_008328</name>
</gene>
<feature type="region of interest" description="Disordered" evidence="1">
    <location>
        <begin position="53"/>
        <end position="135"/>
    </location>
</feature>
<sequence>MAGCVRAVTAQLATRDVCRTWGGVAPTRRRSAECVGRKRYCRRAARAVIRTRHPAGDSGTGDVPHWSSTGRAEDWPGNASTGKAPGKTSRELGSAVIRAPFDIPRRASEKVAGAGASGKAREEEKSPAPPQPSISLWQHCRQERTRAVCACGLLKDRIIVRMRPSKGSHN</sequence>
<name>A0AAV7RWJ5_PLEWA</name>